<dbReference type="EMBL" id="DVMJ01000081">
    <property type="protein sequence ID" value="HIU14316.1"/>
    <property type="molecule type" value="Genomic_DNA"/>
</dbReference>
<accession>A0A9D1HPT6</accession>
<protein>
    <submittedName>
        <fullName evidence="1">DUF3842 family protein</fullName>
    </submittedName>
</protein>
<dbReference type="Proteomes" id="UP000824175">
    <property type="component" value="Unassembled WGS sequence"/>
</dbReference>
<dbReference type="AlphaFoldDB" id="A0A9D1HPT6"/>
<organism evidence="1 2">
    <name type="scientific">Candidatus Fimiplasma intestinipullorum</name>
    <dbReference type="NCBI Taxonomy" id="2840825"/>
    <lineage>
        <taxon>Bacteria</taxon>
        <taxon>Bacillati</taxon>
        <taxon>Bacillota</taxon>
        <taxon>Clostridia</taxon>
        <taxon>Eubacteriales</taxon>
        <taxon>Candidatus Fimiplasma</taxon>
    </lineage>
</organism>
<gene>
    <name evidence="1" type="ORF">IAD15_09635</name>
</gene>
<comment type="caution">
    <text evidence="1">The sequence shown here is derived from an EMBL/GenBank/DDBJ whole genome shotgun (WGS) entry which is preliminary data.</text>
</comment>
<dbReference type="Pfam" id="PF12953">
    <property type="entry name" value="DUF3842"/>
    <property type="match status" value="1"/>
</dbReference>
<proteinExistence type="predicted"/>
<evidence type="ECO:0000313" key="1">
    <source>
        <dbReference type="EMBL" id="HIU14316.1"/>
    </source>
</evidence>
<name>A0A9D1HPT6_9FIRM</name>
<reference evidence="1" key="1">
    <citation type="submission" date="2020-10" db="EMBL/GenBank/DDBJ databases">
        <authorList>
            <person name="Gilroy R."/>
        </authorList>
    </citation>
    <scope>NUCLEOTIDE SEQUENCE</scope>
    <source>
        <strain evidence="1">CHK195-11698</strain>
    </source>
</reference>
<reference evidence="1" key="2">
    <citation type="journal article" date="2021" name="PeerJ">
        <title>Extensive microbial diversity within the chicken gut microbiome revealed by metagenomics and culture.</title>
        <authorList>
            <person name="Gilroy R."/>
            <person name="Ravi A."/>
            <person name="Getino M."/>
            <person name="Pursley I."/>
            <person name="Horton D.L."/>
            <person name="Alikhan N.F."/>
            <person name="Baker D."/>
            <person name="Gharbi K."/>
            <person name="Hall N."/>
            <person name="Watson M."/>
            <person name="Adriaenssens E.M."/>
            <person name="Foster-Nyarko E."/>
            <person name="Jarju S."/>
            <person name="Secka A."/>
            <person name="Antonio M."/>
            <person name="Oren A."/>
            <person name="Chaudhuri R.R."/>
            <person name="La Ragione R."/>
            <person name="Hildebrand F."/>
            <person name="Pallen M.J."/>
        </authorList>
    </citation>
    <scope>NUCLEOTIDE SEQUENCE</scope>
    <source>
        <strain evidence="1">CHK195-11698</strain>
    </source>
</reference>
<dbReference type="InterPro" id="IPR024208">
    <property type="entry name" value="DUF3842"/>
</dbReference>
<sequence>MSKKLICVIDGQGGGIGSRLLGVMPPEIKEQHEVIAVGTNVNATSSMLRAGARKGATGDNALIYNCERADFVLGPIGMIVGNGLMGEVSYTVASHISGSRAQKILIPSNSCHVVMAGVEQKPMEAYIQDAISILRKALDSTNE</sequence>
<evidence type="ECO:0000313" key="2">
    <source>
        <dbReference type="Proteomes" id="UP000824175"/>
    </source>
</evidence>